<dbReference type="EMBL" id="JAFBMS010000010">
    <property type="protein sequence ID" value="KAG9349074.1"/>
    <property type="molecule type" value="Genomic_DNA"/>
</dbReference>
<keyword evidence="2" id="KW-1185">Reference proteome</keyword>
<protein>
    <submittedName>
        <fullName evidence="1">Uncharacterized protein</fullName>
    </submittedName>
</protein>
<organism evidence="1 2">
    <name type="scientific">Albula glossodonta</name>
    <name type="common">roundjaw bonefish</name>
    <dbReference type="NCBI Taxonomy" id="121402"/>
    <lineage>
        <taxon>Eukaryota</taxon>
        <taxon>Metazoa</taxon>
        <taxon>Chordata</taxon>
        <taxon>Craniata</taxon>
        <taxon>Vertebrata</taxon>
        <taxon>Euteleostomi</taxon>
        <taxon>Actinopterygii</taxon>
        <taxon>Neopterygii</taxon>
        <taxon>Teleostei</taxon>
        <taxon>Albuliformes</taxon>
        <taxon>Albulidae</taxon>
        <taxon>Albula</taxon>
    </lineage>
</organism>
<proteinExistence type="predicted"/>
<accession>A0A8T2P8W4</accession>
<dbReference type="OrthoDB" id="9907642at2759"/>
<dbReference type="AlphaFoldDB" id="A0A8T2P8W4"/>
<sequence>MDVFIYDGVSGTPRSPTCACTPAQLRSLREEEVNESRSARAQGIRNMAMESSPMGMPISDPNAWATAMNNLGMAPMGMTGQPLMSAEIRDTTQDGGVGEGPLVL</sequence>
<reference evidence="1" key="1">
    <citation type="thesis" date="2021" institute="BYU ScholarsArchive" country="Provo, UT, USA">
        <title>Applications of and Algorithms for Genome Assembly and Genomic Analyses with an Emphasis on Marine Teleosts.</title>
        <authorList>
            <person name="Pickett B.D."/>
        </authorList>
    </citation>
    <scope>NUCLEOTIDE SEQUENCE</scope>
    <source>
        <strain evidence="1">HI-2016</strain>
    </source>
</reference>
<evidence type="ECO:0000313" key="2">
    <source>
        <dbReference type="Proteomes" id="UP000824540"/>
    </source>
</evidence>
<gene>
    <name evidence="1" type="ORF">JZ751_029393</name>
</gene>
<name>A0A8T2P8W4_9TELE</name>
<evidence type="ECO:0000313" key="1">
    <source>
        <dbReference type="EMBL" id="KAG9349074.1"/>
    </source>
</evidence>
<dbReference type="Proteomes" id="UP000824540">
    <property type="component" value="Unassembled WGS sequence"/>
</dbReference>
<comment type="caution">
    <text evidence="1">The sequence shown here is derived from an EMBL/GenBank/DDBJ whole genome shotgun (WGS) entry which is preliminary data.</text>
</comment>